<evidence type="ECO:0000313" key="5">
    <source>
        <dbReference type="Proteomes" id="UP000524321"/>
    </source>
</evidence>
<reference evidence="2 5" key="3">
    <citation type="submission" date="2020-07" db="EMBL/GenBank/DDBJ databases">
        <title>Bacterial metabolism rescues the inhibition of intestinal drug absorption by food and drug additives.</title>
        <authorList>
            <person name="Zou L."/>
            <person name="Spanogiannopoulos P."/>
            <person name="Chien H.-C."/>
            <person name="Pieper L.M."/>
            <person name="Cai W."/>
            <person name="Khuri N."/>
            <person name="Pottel J."/>
            <person name="Vora B."/>
            <person name="Ni Z."/>
            <person name="Tsakalozou E."/>
            <person name="Zhang W."/>
            <person name="Shoichet B.K."/>
            <person name="Giacomini K.M."/>
            <person name="Turnbaugh P.J."/>
        </authorList>
    </citation>
    <scope>NUCLEOTIDE SEQUENCE [LARGE SCALE GENOMIC DNA]</scope>
    <source>
        <strain evidence="2 5">B33</strain>
    </source>
</reference>
<evidence type="ECO:0000313" key="3">
    <source>
        <dbReference type="EMBL" id="OKZ43761.1"/>
    </source>
</evidence>
<dbReference type="Proteomes" id="UP000524321">
    <property type="component" value="Unassembled WGS sequence"/>
</dbReference>
<organism evidence="3 4">
    <name type="scientific">Phocaeicola vulgatus</name>
    <name type="common">Bacteroides vulgatus</name>
    <dbReference type="NCBI Taxonomy" id="821"/>
    <lineage>
        <taxon>Bacteria</taxon>
        <taxon>Pseudomonadati</taxon>
        <taxon>Bacteroidota</taxon>
        <taxon>Bacteroidia</taxon>
        <taxon>Bacteroidales</taxon>
        <taxon>Bacteroidaceae</taxon>
        <taxon>Phocaeicola</taxon>
    </lineage>
</organism>
<feature type="region of interest" description="Disordered" evidence="1">
    <location>
        <begin position="99"/>
        <end position="120"/>
    </location>
</feature>
<evidence type="ECO:0000313" key="2">
    <source>
        <dbReference type="EMBL" id="NVB73019.1"/>
    </source>
</evidence>
<accession>A0A1Q6ISN3</accession>
<evidence type="ECO:0000256" key="1">
    <source>
        <dbReference type="SAM" id="MobiDB-lite"/>
    </source>
</evidence>
<gene>
    <name evidence="3" type="ORF">BHV80_16715</name>
    <name evidence="2" type="ORF">HUV05_05675</name>
</gene>
<dbReference type="Proteomes" id="UP000186631">
    <property type="component" value="Unassembled WGS sequence"/>
</dbReference>
<dbReference type="AlphaFoldDB" id="A0A1Q6ISN3"/>
<evidence type="ECO:0000313" key="4">
    <source>
        <dbReference type="Proteomes" id="UP000186631"/>
    </source>
</evidence>
<sequence length="192" mass="22429">MSKAQEKKRNQLKQARLEIVAGMYKRGYSLRKIQSEVVKRLELSSYSLATVHKDVQTLLDEWRENRIEDMDAALTLELERIDETCRELWEQWEKSKTDYNKTQRKQKGSPARDNETGQTSIRTYQTERTETEVIMLGDPSYIAEIRKQLEERRKLLGLYAPEKKDINGNVSFASLLIESGLLDEPETQDEAE</sequence>
<proteinExistence type="predicted"/>
<dbReference type="EMBL" id="MNQV01000234">
    <property type="protein sequence ID" value="OKZ43761.1"/>
    <property type="molecule type" value="Genomic_DNA"/>
</dbReference>
<dbReference type="EMBL" id="JABWDJ010000015">
    <property type="protein sequence ID" value="NVB73019.1"/>
    <property type="molecule type" value="Genomic_DNA"/>
</dbReference>
<name>A0A1Q6ISN3_PHOVU</name>
<dbReference type="RefSeq" id="WP_007565040.1">
    <property type="nucleotide sequence ID" value="NZ_CAXSSN010000033.1"/>
</dbReference>
<reference evidence="3 4" key="1">
    <citation type="journal article" date="2016" name="Nat. Biotechnol.">
        <title>Measurement of bacterial replication rates in microbial communities.</title>
        <authorList>
            <person name="Brown C.T."/>
            <person name="Olm M.R."/>
            <person name="Thomas B.C."/>
            <person name="Banfield J.F."/>
        </authorList>
    </citation>
    <scope>NUCLEOTIDE SEQUENCE [LARGE SCALE GENOMIC DNA]</scope>
    <source>
        <strain evidence="3">42_262</strain>
    </source>
</reference>
<reference evidence="2 5" key="2">
    <citation type="submission" date="2020-04" db="EMBL/GenBank/DDBJ databases">
        <authorList>
            <person name="Pieper L."/>
        </authorList>
    </citation>
    <scope>NUCLEOTIDE SEQUENCE [LARGE SCALE GENOMIC DNA]</scope>
    <source>
        <strain evidence="2 5">B33</strain>
    </source>
</reference>
<comment type="caution">
    <text evidence="3">The sequence shown here is derived from an EMBL/GenBank/DDBJ whole genome shotgun (WGS) entry which is preliminary data.</text>
</comment>
<protein>
    <submittedName>
        <fullName evidence="3">Uncharacterized protein</fullName>
    </submittedName>
</protein>